<evidence type="ECO:0000313" key="1">
    <source>
        <dbReference type="EMBL" id="VVD27470.1"/>
    </source>
</evidence>
<organism evidence="1 2">
    <name type="scientific">Paraburkholderia dioscoreae</name>
    <dbReference type="NCBI Taxonomy" id="2604047"/>
    <lineage>
        <taxon>Bacteria</taxon>
        <taxon>Pseudomonadati</taxon>
        <taxon>Pseudomonadota</taxon>
        <taxon>Betaproteobacteria</taxon>
        <taxon>Burkholderiales</taxon>
        <taxon>Burkholderiaceae</taxon>
        <taxon>Paraburkholderia</taxon>
    </lineage>
</organism>
<protein>
    <recommendedName>
        <fullName evidence="3">Cryptic plasmid protein A</fullName>
    </recommendedName>
</protein>
<evidence type="ECO:0008006" key="3">
    <source>
        <dbReference type="Google" id="ProtNLM"/>
    </source>
</evidence>
<dbReference type="Proteomes" id="UP000325811">
    <property type="component" value="Chromosome I"/>
</dbReference>
<reference evidence="1 2" key="1">
    <citation type="submission" date="2019-08" db="EMBL/GenBank/DDBJ databases">
        <authorList>
            <person name="Herpell B J."/>
        </authorList>
    </citation>
    <scope>NUCLEOTIDE SEQUENCE [LARGE SCALE GENOMIC DNA]</scope>
    <source>
        <strain evidence="2">Msb3</strain>
    </source>
</reference>
<evidence type="ECO:0000313" key="2">
    <source>
        <dbReference type="Proteomes" id="UP000325811"/>
    </source>
</evidence>
<gene>
    <name evidence="1" type="ORF">PDMSB3_1008</name>
</gene>
<dbReference type="KEGG" id="pdio:PDMSB3_1008"/>
<dbReference type="EMBL" id="LR699553">
    <property type="protein sequence ID" value="VVD27470.1"/>
    <property type="molecule type" value="Genomic_DNA"/>
</dbReference>
<dbReference type="AlphaFoldDB" id="A0A5Q4YUQ7"/>
<accession>A0A5Q4YUQ7</accession>
<sequence>MEAITPDSLDIILANERDRRTFAYLVDTCGLQRVIKARQALPGRTRPYVSNIAKSLGVTIPEGVVITPREEGRRHLSEIKDFLAARIVAAPATQVRRN</sequence>
<proteinExistence type="predicted"/>
<keyword evidence="2" id="KW-1185">Reference proteome</keyword>
<dbReference type="InterPro" id="IPR058891">
    <property type="entry name" value="CPPA"/>
</dbReference>
<dbReference type="RefSeq" id="WP_165185101.1">
    <property type="nucleotide sequence ID" value="NZ_LR699553.1"/>
</dbReference>
<dbReference type="Pfam" id="PF25860">
    <property type="entry name" value="CPPA"/>
    <property type="match status" value="1"/>
</dbReference>
<name>A0A5Q4YUQ7_9BURK</name>